<dbReference type="AlphaFoldDB" id="A0A0D7AXI0"/>
<accession>A0A0D7AXI0</accession>
<evidence type="ECO:0000313" key="2">
    <source>
        <dbReference type="EMBL" id="KIY61986.1"/>
    </source>
</evidence>
<reference evidence="2 3" key="1">
    <citation type="journal article" date="2015" name="Fungal Genet. Biol.">
        <title>Evolution of novel wood decay mechanisms in Agaricales revealed by the genome sequences of Fistulina hepatica and Cylindrobasidium torrendii.</title>
        <authorList>
            <person name="Floudas D."/>
            <person name="Held B.W."/>
            <person name="Riley R."/>
            <person name="Nagy L.G."/>
            <person name="Koehler G."/>
            <person name="Ransdell A.S."/>
            <person name="Younus H."/>
            <person name="Chow J."/>
            <person name="Chiniquy J."/>
            <person name="Lipzen A."/>
            <person name="Tritt A."/>
            <person name="Sun H."/>
            <person name="Haridas S."/>
            <person name="LaButti K."/>
            <person name="Ohm R.A."/>
            <person name="Kues U."/>
            <person name="Blanchette R.A."/>
            <person name="Grigoriev I.V."/>
            <person name="Minto R.E."/>
            <person name="Hibbett D.S."/>
        </authorList>
    </citation>
    <scope>NUCLEOTIDE SEQUENCE [LARGE SCALE GENOMIC DNA]</scope>
    <source>
        <strain evidence="2 3">FP15055 ss-10</strain>
    </source>
</reference>
<sequence>MRRMIQQEEVAGANSDATQSLNSIPRSLRDLERQITICDSNSVVVDSAKGRKNILSSLQWLFDTTSHRSVKHIIHQSLGALPFTLSEKERTDIKQRFFDDKDYQPTAEDIKIHLTQAEIDVNLRMLRTYAMMKTGATASSRDKFETDRVDDAILCLVANVRVRMQEQRVELRGCLKQAFRDAAGPLSLPIRAWQQLCVAGNLDNGVSTFLQGTNAALQLYSDVYNQVKDSLDTSGAWEVISDTLLDPKSTAVSPLTAIPLKDFLARAGVLFDLLHSGTEQRWIYTDDDDNQLRPRIRFLLDMNQFFVITLNTDSTSKLDGGHLEGLWKIIKAFVNGGTSYVEDSAVCVAIHKTLESVIDTQGPHEGLLPYPSFTGALNEMLATYDHIADYYTRPVTPPTSLLLRIAARRDRFDEIVRFAISGDVPEAYELFISASPEATTSRQEGDIRFFVDAFAQGVARSTSSSAAKIWKDEAARKRCADWFLDEERFPWLVQQAGYYNATTWDATVLSQWRPQLGAWYHEELDRVVSEFWRPRRNTEVSNTFGMIDGRLGIYGGFQRLFLGTILLKLHV</sequence>
<organism evidence="2 3">
    <name type="scientific">Cylindrobasidium torrendii FP15055 ss-10</name>
    <dbReference type="NCBI Taxonomy" id="1314674"/>
    <lineage>
        <taxon>Eukaryota</taxon>
        <taxon>Fungi</taxon>
        <taxon>Dikarya</taxon>
        <taxon>Basidiomycota</taxon>
        <taxon>Agaricomycotina</taxon>
        <taxon>Agaricomycetes</taxon>
        <taxon>Agaricomycetidae</taxon>
        <taxon>Agaricales</taxon>
        <taxon>Marasmiineae</taxon>
        <taxon>Physalacriaceae</taxon>
        <taxon>Cylindrobasidium</taxon>
    </lineage>
</organism>
<evidence type="ECO:0000313" key="3">
    <source>
        <dbReference type="Proteomes" id="UP000054007"/>
    </source>
</evidence>
<protein>
    <submittedName>
        <fullName evidence="2">Uncharacterized protein</fullName>
    </submittedName>
</protein>
<keyword evidence="3" id="KW-1185">Reference proteome</keyword>
<proteinExistence type="predicted"/>
<feature type="region of interest" description="Disordered" evidence="1">
    <location>
        <begin position="1"/>
        <end position="21"/>
    </location>
</feature>
<name>A0A0D7AXI0_9AGAR</name>
<dbReference type="EMBL" id="KN880840">
    <property type="protein sequence ID" value="KIY61986.1"/>
    <property type="molecule type" value="Genomic_DNA"/>
</dbReference>
<gene>
    <name evidence="2" type="ORF">CYLTODRAFT_199108</name>
</gene>
<evidence type="ECO:0000256" key="1">
    <source>
        <dbReference type="SAM" id="MobiDB-lite"/>
    </source>
</evidence>
<dbReference type="Proteomes" id="UP000054007">
    <property type="component" value="Unassembled WGS sequence"/>
</dbReference>